<dbReference type="PANTHER" id="PTHR24269">
    <property type="entry name" value="KREMEN PROTEIN"/>
    <property type="match status" value="1"/>
</dbReference>
<feature type="signal peptide" evidence="7">
    <location>
        <begin position="1"/>
        <end position="22"/>
    </location>
</feature>
<dbReference type="PROSITE" id="PS51212">
    <property type="entry name" value="WSC"/>
    <property type="match status" value="4"/>
</dbReference>
<comment type="subcellular location">
    <subcellularLocation>
        <location evidence="1">Membrane</location>
        <topology evidence="1">Single-pass membrane protein</topology>
    </subcellularLocation>
</comment>
<dbReference type="Proteomes" id="UP001174936">
    <property type="component" value="Unassembled WGS sequence"/>
</dbReference>
<evidence type="ECO:0000256" key="5">
    <source>
        <dbReference type="ARBA" id="ARBA00023136"/>
    </source>
</evidence>
<evidence type="ECO:0000256" key="2">
    <source>
        <dbReference type="ARBA" id="ARBA00022692"/>
    </source>
</evidence>
<dbReference type="GO" id="GO:0005886">
    <property type="term" value="C:plasma membrane"/>
    <property type="evidence" value="ECO:0007669"/>
    <property type="project" value="TreeGrafter"/>
</dbReference>
<accession>A0AA40D0A2</accession>
<reference evidence="9" key="1">
    <citation type="submission" date="2023-06" db="EMBL/GenBank/DDBJ databases">
        <title>Genome-scale phylogeny and comparative genomics of the fungal order Sordariales.</title>
        <authorList>
            <consortium name="Lawrence Berkeley National Laboratory"/>
            <person name="Hensen N."/>
            <person name="Bonometti L."/>
            <person name="Westerberg I."/>
            <person name="Brannstrom I.O."/>
            <person name="Guillou S."/>
            <person name="Cros-Aarteil S."/>
            <person name="Calhoun S."/>
            <person name="Haridas S."/>
            <person name="Kuo A."/>
            <person name="Mondo S."/>
            <person name="Pangilinan J."/>
            <person name="Riley R."/>
            <person name="Labutti K."/>
            <person name="Andreopoulos B."/>
            <person name="Lipzen A."/>
            <person name="Chen C."/>
            <person name="Yanf M."/>
            <person name="Daum C."/>
            <person name="Ng V."/>
            <person name="Clum A."/>
            <person name="Steindorff A."/>
            <person name="Ohm R."/>
            <person name="Martin F."/>
            <person name="Silar P."/>
            <person name="Natvig D."/>
            <person name="Lalanne C."/>
            <person name="Gautier V."/>
            <person name="Ament-Velasquez S.L."/>
            <person name="Kruys A."/>
            <person name="Hutchinson M.I."/>
            <person name="Powell A.J."/>
            <person name="Barry K."/>
            <person name="Miller A.N."/>
            <person name="Grigoriev I.V."/>
            <person name="Debuchy R."/>
            <person name="Gladieux P."/>
            <person name="Thoren M.H."/>
            <person name="Johannesson H."/>
        </authorList>
    </citation>
    <scope>NUCLEOTIDE SEQUENCE</scope>
    <source>
        <strain evidence="9">SMH2532-1</strain>
    </source>
</reference>
<keyword evidence="5" id="KW-0472">Membrane</keyword>
<organism evidence="9 10">
    <name type="scientific">Cercophora newfieldiana</name>
    <dbReference type="NCBI Taxonomy" id="92897"/>
    <lineage>
        <taxon>Eukaryota</taxon>
        <taxon>Fungi</taxon>
        <taxon>Dikarya</taxon>
        <taxon>Ascomycota</taxon>
        <taxon>Pezizomycotina</taxon>
        <taxon>Sordariomycetes</taxon>
        <taxon>Sordariomycetidae</taxon>
        <taxon>Sordariales</taxon>
        <taxon>Lasiosphaeriaceae</taxon>
        <taxon>Cercophora</taxon>
    </lineage>
</organism>
<evidence type="ECO:0000256" key="6">
    <source>
        <dbReference type="ARBA" id="ARBA00023180"/>
    </source>
</evidence>
<gene>
    <name evidence="9" type="ORF">B0T16DRAFT_314583</name>
</gene>
<evidence type="ECO:0000256" key="4">
    <source>
        <dbReference type="ARBA" id="ARBA00022989"/>
    </source>
</evidence>
<evidence type="ECO:0000256" key="1">
    <source>
        <dbReference type="ARBA" id="ARBA00004167"/>
    </source>
</evidence>
<dbReference type="InterPro" id="IPR051836">
    <property type="entry name" value="Kremen_rcpt"/>
</dbReference>
<keyword evidence="6" id="KW-0325">Glycoprotein</keyword>
<protein>
    <submittedName>
        <fullName evidence="9">WSC domain-containing protein</fullName>
    </submittedName>
</protein>
<feature type="domain" description="WSC" evidence="8">
    <location>
        <begin position="337"/>
        <end position="426"/>
    </location>
</feature>
<dbReference type="EMBL" id="JAULSV010000001">
    <property type="protein sequence ID" value="KAK0655609.1"/>
    <property type="molecule type" value="Genomic_DNA"/>
</dbReference>
<dbReference type="AlphaFoldDB" id="A0AA40D0A2"/>
<keyword evidence="3 7" id="KW-0732">Signal</keyword>
<proteinExistence type="predicted"/>
<feature type="domain" description="WSC" evidence="8">
    <location>
        <begin position="233"/>
        <end position="324"/>
    </location>
</feature>
<keyword evidence="2" id="KW-0812">Transmembrane</keyword>
<comment type="caution">
    <text evidence="9">The sequence shown here is derived from an EMBL/GenBank/DDBJ whole genome shotgun (WGS) entry which is preliminary data.</text>
</comment>
<dbReference type="Pfam" id="PF01822">
    <property type="entry name" value="WSC"/>
    <property type="match status" value="4"/>
</dbReference>
<evidence type="ECO:0000256" key="7">
    <source>
        <dbReference type="SAM" id="SignalP"/>
    </source>
</evidence>
<dbReference type="PANTHER" id="PTHR24269:SF16">
    <property type="entry name" value="PROTEIN SLG1"/>
    <property type="match status" value="1"/>
</dbReference>
<keyword evidence="10" id="KW-1185">Reference proteome</keyword>
<evidence type="ECO:0000313" key="10">
    <source>
        <dbReference type="Proteomes" id="UP001174936"/>
    </source>
</evidence>
<dbReference type="SMART" id="SM00321">
    <property type="entry name" value="WSC"/>
    <property type="match status" value="4"/>
</dbReference>
<name>A0AA40D0A2_9PEZI</name>
<keyword evidence="4" id="KW-1133">Transmembrane helix</keyword>
<evidence type="ECO:0000259" key="8">
    <source>
        <dbReference type="PROSITE" id="PS51212"/>
    </source>
</evidence>
<feature type="chain" id="PRO_5041251524" evidence="7">
    <location>
        <begin position="23"/>
        <end position="447"/>
    </location>
</feature>
<feature type="domain" description="WSC" evidence="8">
    <location>
        <begin position="34"/>
        <end position="124"/>
    </location>
</feature>
<evidence type="ECO:0000313" key="9">
    <source>
        <dbReference type="EMBL" id="KAK0655609.1"/>
    </source>
</evidence>
<dbReference type="InterPro" id="IPR002889">
    <property type="entry name" value="WSC_carb-bd"/>
</dbReference>
<evidence type="ECO:0000256" key="3">
    <source>
        <dbReference type="ARBA" id="ARBA00022729"/>
    </source>
</evidence>
<sequence>MAPARAAFRAASLLCLVATATALPQVSPRADVSPFSYLGCHSGKVNGGRALDLDSTGGDDITVESCAAFCGGYKYFGLEYGRECWCGNEQLAAAVDEDECSFPCSGDADQSCGAGAIQSLYINNRFVPRLPEKLKIPYIGCYAHEGNNRVLRENLLGSDDMTAAKCAAHCKDYEFFGVEYGRECWCGNTAPSVSVPESQCSFPCAGDSKTVCGAGHRINVWGTPLVAPPVVGEYIYQGCYTDKQDARALSGDVFRFDQMDPDICADACEGYPWFGLEYGTQCFCGIDLDASSKKVGGWQCAMECGGDPQFPCGDANRLNVYFNPNIAPISNPKTIGDYSAKGCFTDSQSKRSLSAAVLRREDMSIEMCAVYCRNFVYFGLEFGSQCFCGNSLGGVQVSEDQCGMLCVGNESELCGSADRLTVYSLDEDCDEKKVANKVAVIEEDEDE</sequence>
<feature type="domain" description="WSC" evidence="8">
    <location>
        <begin position="135"/>
        <end position="224"/>
    </location>
</feature>